<accession>A0ABN7P024</accession>
<evidence type="ECO:0000313" key="2">
    <source>
        <dbReference type="Proteomes" id="UP001153148"/>
    </source>
</evidence>
<dbReference type="EMBL" id="CAJPIN010012445">
    <property type="protein sequence ID" value="CAG2060458.1"/>
    <property type="molecule type" value="Genomic_DNA"/>
</dbReference>
<sequence>MDDALEDSNLLHRTRTSEVNSRLIYCQPRPGTCGMELMTSSGMTHHTGPDWRYLKLNGNVDAGRTGEVSSGIQNQDSKNFPSMYLMVSRFASGNKSKVY</sequence>
<protein>
    <submittedName>
        <fullName evidence="1">Uncharacterized protein</fullName>
    </submittedName>
</protein>
<gene>
    <name evidence="1" type="ORF">TPAB3V08_LOCUS7414</name>
</gene>
<reference evidence="1" key="1">
    <citation type="submission" date="2021-03" db="EMBL/GenBank/DDBJ databases">
        <authorList>
            <person name="Tran Van P."/>
        </authorList>
    </citation>
    <scope>NUCLEOTIDE SEQUENCE</scope>
</reference>
<proteinExistence type="predicted"/>
<evidence type="ECO:0000313" key="1">
    <source>
        <dbReference type="EMBL" id="CAG2060458.1"/>
    </source>
</evidence>
<name>A0ABN7P024_TIMPD</name>
<comment type="caution">
    <text evidence="1">The sequence shown here is derived from an EMBL/GenBank/DDBJ whole genome shotgun (WGS) entry which is preliminary data.</text>
</comment>
<dbReference type="Proteomes" id="UP001153148">
    <property type="component" value="Unassembled WGS sequence"/>
</dbReference>
<organism evidence="1 2">
    <name type="scientific">Timema podura</name>
    <name type="common">Walking stick</name>
    <dbReference type="NCBI Taxonomy" id="61482"/>
    <lineage>
        <taxon>Eukaryota</taxon>
        <taxon>Metazoa</taxon>
        <taxon>Ecdysozoa</taxon>
        <taxon>Arthropoda</taxon>
        <taxon>Hexapoda</taxon>
        <taxon>Insecta</taxon>
        <taxon>Pterygota</taxon>
        <taxon>Neoptera</taxon>
        <taxon>Polyneoptera</taxon>
        <taxon>Phasmatodea</taxon>
        <taxon>Timematodea</taxon>
        <taxon>Timematoidea</taxon>
        <taxon>Timematidae</taxon>
        <taxon>Timema</taxon>
    </lineage>
</organism>
<keyword evidence="2" id="KW-1185">Reference proteome</keyword>